<dbReference type="Proteomes" id="UP000695007">
    <property type="component" value="Unplaced"/>
</dbReference>
<dbReference type="GeneID" id="105361620"/>
<feature type="region of interest" description="Disordered" evidence="1">
    <location>
        <begin position="1"/>
        <end position="30"/>
    </location>
</feature>
<accession>A0AAJ7DUS2</accession>
<dbReference type="InterPro" id="IPR039690">
    <property type="entry name" value="SNRNP25"/>
</dbReference>
<dbReference type="PANTHER" id="PTHR14942">
    <property type="entry name" value="U11/U12 SMALL NUCLEAR RIBONUCLEOPROTEIN 25 KDA PROTEIN"/>
    <property type="match status" value="1"/>
</dbReference>
<dbReference type="Gene3D" id="3.10.20.90">
    <property type="entry name" value="Phosphatidylinositol 3-kinase Catalytic Subunit, Chain A, domain 1"/>
    <property type="match status" value="1"/>
</dbReference>
<organism evidence="3 4">
    <name type="scientific">Ceratosolen solmsi marchali</name>
    <dbReference type="NCBI Taxonomy" id="326594"/>
    <lineage>
        <taxon>Eukaryota</taxon>
        <taxon>Metazoa</taxon>
        <taxon>Ecdysozoa</taxon>
        <taxon>Arthropoda</taxon>
        <taxon>Hexapoda</taxon>
        <taxon>Insecta</taxon>
        <taxon>Pterygota</taxon>
        <taxon>Neoptera</taxon>
        <taxon>Endopterygota</taxon>
        <taxon>Hymenoptera</taxon>
        <taxon>Apocrita</taxon>
        <taxon>Proctotrupomorpha</taxon>
        <taxon>Chalcidoidea</taxon>
        <taxon>Agaonidae</taxon>
        <taxon>Agaoninae</taxon>
        <taxon>Ceratosolen</taxon>
    </lineage>
</organism>
<evidence type="ECO:0000256" key="1">
    <source>
        <dbReference type="SAM" id="MobiDB-lite"/>
    </source>
</evidence>
<reference evidence="4" key="1">
    <citation type="submission" date="2025-08" db="UniProtKB">
        <authorList>
            <consortium name="RefSeq"/>
        </authorList>
    </citation>
    <scope>IDENTIFICATION</scope>
</reference>
<dbReference type="KEGG" id="csol:105361620"/>
<evidence type="ECO:0000259" key="2">
    <source>
        <dbReference type="Pfam" id="PF18036"/>
    </source>
</evidence>
<dbReference type="Pfam" id="PF18036">
    <property type="entry name" value="Ubiquitin_4"/>
    <property type="match status" value="1"/>
</dbReference>
<protein>
    <submittedName>
        <fullName evidence="4">U11/U12 small nuclear ribonucleoprotein 25 kDa protein</fullName>
    </submittedName>
</protein>
<keyword evidence="4" id="KW-0687">Ribonucleoprotein</keyword>
<name>A0AAJ7DUS2_9HYME</name>
<dbReference type="PANTHER" id="PTHR14942:SF0">
    <property type="entry name" value="U11_U12 SMALL NUCLEAR RIBONUCLEOPROTEIN 25 KDA PROTEIN"/>
    <property type="match status" value="1"/>
</dbReference>
<sequence>MSTNEDGNIDFKGTSSYENEKHEEQSSFTHEELVKLTKEAIRNIIESDPLLSDLPLDPTAEEIKAQTAVAQGQAIVLFLDRGNLPKLSIVVPPRNTTVLDLKKAIKRQTNLALKREHVTRKISWKHVWKKYNLCYDNIILNNDREDIQNYGIVNKIVLRYVKRKRIKNTL</sequence>
<feature type="domain" description="SNRNP25 ubiquitin-like" evidence="2">
    <location>
        <begin position="77"/>
        <end position="163"/>
    </location>
</feature>
<dbReference type="InterPro" id="IPR029071">
    <property type="entry name" value="Ubiquitin-like_domsf"/>
</dbReference>
<dbReference type="SUPFAM" id="SSF54236">
    <property type="entry name" value="Ubiquitin-like"/>
    <property type="match status" value="1"/>
</dbReference>
<keyword evidence="3" id="KW-1185">Reference proteome</keyword>
<dbReference type="GO" id="GO:0000398">
    <property type="term" value="P:mRNA splicing, via spliceosome"/>
    <property type="evidence" value="ECO:0007669"/>
    <property type="project" value="InterPro"/>
</dbReference>
<dbReference type="GO" id="GO:0005689">
    <property type="term" value="C:U12-type spliceosomal complex"/>
    <property type="evidence" value="ECO:0007669"/>
    <property type="project" value="TreeGrafter"/>
</dbReference>
<dbReference type="CDD" id="cd17058">
    <property type="entry name" value="Ubl_SNRNP25"/>
    <property type="match status" value="1"/>
</dbReference>
<proteinExistence type="predicted"/>
<evidence type="ECO:0000313" key="4">
    <source>
        <dbReference type="RefSeq" id="XP_011497174.1"/>
    </source>
</evidence>
<gene>
    <name evidence="4" type="primary">LOC105361620</name>
</gene>
<feature type="compositionally biased region" description="Basic and acidic residues" evidence="1">
    <location>
        <begin position="18"/>
        <end position="30"/>
    </location>
</feature>
<dbReference type="RefSeq" id="XP_011497174.1">
    <property type="nucleotide sequence ID" value="XM_011498872.1"/>
</dbReference>
<dbReference type="InterPro" id="IPR040610">
    <property type="entry name" value="SNRNP25_ubiquitin"/>
</dbReference>
<evidence type="ECO:0000313" key="3">
    <source>
        <dbReference type="Proteomes" id="UP000695007"/>
    </source>
</evidence>
<dbReference type="AlphaFoldDB" id="A0AAJ7DUS2"/>